<dbReference type="InterPro" id="IPR004242">
    <property type="entry name" value="Transposase_21"/>
</dbReference>
<dbReference type="AlphaFoldDB" id="A0A6P3YTE8"/>
<organism evidence="2 3">
    <name type="scientific">Ziziphus jujuba</name>
    <name type="common">Chinese jujube</name>
    <name type="synonym">Ziziphus sativa</name>
    <dbReference type="NCBI Taxonomy" id="326968"/>
    <lineage>
        <taxon>Eukaryota</taxon>
        <taxon>Viridiplantae</taxon>
        <taxon>Streptophyta</taxon>
        <taxon>Embryophyta</taxon>
        <taxon>Tracheophyta</taxon>
        <taxon>Spermatophyta</taxon>
        <taxon>Magnoliopsida</taxon>
        <taxon>eudicotyledons</taxon>
        <taxon>Gunneridae</taxon>
        <taxon>Pentapetalae</taxon>
        <taxon>rosids</taxon>
        <taxon>fabids</taxon>
        <taxon>Rosales</taxon>
        <taxon>Rhamnaceae</taxon>
        <taxon>Paliureae</taxon>
        <taxon>Ziziphus</taxon>
    </lineage>
</organism>
<accession>A0A6P3YTE8</accession>
<evidence type="ECO:0000259" key="1">
    <source>
        <dbReference type="Pfam" id="PF13963"/>
    </source>
</evidence>
<dbReference type="PANTHER" id="PTHR10775">
    <property type="entry name" value="OS08G0208400 PROTEIN"/>
    <property type="match status" value="1"/>
</dbReference>
<proteinExistence type="predicted"/>
<reference evidence="3" key="1">
    <citation type="submission" date="2025-08" db="UniProtKB">
        <authorList>
            <consortium name="RefSeq"/>
        </authorList>
    </citation>
    <scope>IDENTIFICATION</scope>
    <source>
        <tissue evidence="3">Seedling</tissue>
    </source>
</reference>
<dbReference type="RefSeq" id="XP_015866906.2">
    <property type="nucleotide sequence ID" value="XM_016011420.3"/>
</dbReference>
<evidence type="ECO:0000313" key="2">
    <source>
        <dbReference type="Proteomes" id="UP001652623"/>
    </source>
</evidence>
<dbReference type="Pfam" id="PF02992">
    <property type="entry name" value="Transposase_21"/>
    <property type="match status" value="1"/>
</dbReference>
<keyword evidence="2" id="KW-1185">Reference proteome</keyword>
<dbReference type="PANTHER" id="PTHR10775:SF182">
    <property type="entry name" value="TRANSPOSON, EN_SPM-LIKE, TRANSPOSASE-ASSOCIATED DOMAIN PROTEIN-RELATED"/>
    <property type="match status" value="1"/>
</dbReference>
<dbReference type="InterPro" id="IPR029480">
    <property type="entry name" value="Transpos_assoc"/>
</dbReference>
<dbReference type="Pfam" id="PF13963">
    <property type="entry name" value="Transpos_assoc"/>
    <property type="match status" value="1"/>
</dbReference>
<dbReference type="Proteomes" id="UP001652623">
    <property type="component" value="Chromosome 11"/>
</dbReference>
<dbReference type="KEGG" id="zju:107404437"/>
<dbReference type="GeneID" id="107404437"/>
<sequence length="480" mass="55110">MDRSWMLLGNRVLPEYVNGVNDFLKFSINHMDNGNTIRCPCYKCNNYCWLTPDQMRDHLVIHGIVKVYNPWVYHGEMAAAASESEYNKDDSNDVVDDDIDIVGDGTWDMLHELNNESLFNDWTSSSTSNCAVGDVSIDSNFFTKLFTDAMLPLYSGCKTSKLSFVIKLLHLKIIDKWTNKSFTMLLELFKSILSSDAQFPSNYYKAKKVIRDLGLHYEKIDACKNDCVLFRKEYADLDSCPTCNSPMYKCSLNGGGIIPEKVLRYFPLSLRLQRLFISSKTAEDMRWHSTRRVKDGLLRHLVDSEAWTHLDQEHPSFGSEPQNVRMGLSSDGFNPFNNMSNSYSMWFVFTVPYNLPSWRCMEEPFLMLTLLIPGSKGPGNDIDVYLQPLVDELKVLWYMHTFKGYVRNKAQPEGSIAERYIDNECLTFVSMYIRDTETKFTRPDRSCDVDHGQSSSELSIFQHKARGLGAAINVDLNMLD</sequence>
<name>A0A6P3YTE8_ZIZJJ</name>
<protein>
    <submittedName>
        <fullName evidence="3">Uncharacterized protein LOC107404437</fullName>
    </submittedName>
</protein>
<gene>
    <name evidence="3" type="primary">LOC107404437</name>
</gene>
<evidence type="ECO:0000313" key="3">
    <source>
        <dbReference type="RefSeq" id="XP_015866906.2"/>
    </source>
</evidence>
<feature type="domain" description="Transposase-associated" evidence="1">
    <location>
        <begin position="3"/>
        <end position="76"/>
    </location>
</feature>